<keyword evidence="9" id="KW-0862">Zinc</keyword>
<dbReference type="InterPro" id="IPR011334">
    <property type="entry name" value="UDP-acyl_GlcNac_deAcase_C"/>
</dbReference>
<dbReference type="PANTHER" id="PTHR33694:SF1">
    <property type="entry name" value="UDP-3-O-ACYL-N-ACETYLGLUCOSAMINE DEACETYLASE 1, MITOCHONDRIAL-RELATED"/>
    <property type="match status" value="1"/>
</dbReference>
<gene>
    <name evidence="13" type="primary">lpxC</name>
    <name evidence="13" type="ORF">HG15A2_17170</name>
</gene>
<keyword evidence="5" id="KW-0444">Lipid biosynthesis</keyword>
<evidence type="ECO:0000256" key="4">
    <source>
        <dbReference type="ARBA" id="ARBA00012745"/>
    </source>
</evidence>
<dbReference type="Gene3D" id="3.30.230.20">
    <property type="entry name" value="lpxc deacetylase, domain 1"/>
    <property type="match status" value="1"/>
</dbReference>
<evidence type="ECO:0000256" key="3">
    <source>
        <dbReference type="ARBA" id="ARBA00005002"/>
    </source>
</evidence>
<dbReference type="GO" id="GO:0046872">
    <property type="term" value="F:metal ion binding"/>
    <property type="evidence" value="ECO:0007669"/>
    <property type="project" value="UniProtKB-KW"/>
</dbReference>
<dbReference type="GO" id="GO:0009245">
    <property type="term" value="P:lipid A biosynthetic process"/>
    <property type="evidence" value="ECO:0007669"/>
    <property type="project" value="UniProtKB-UniRule"/>
</dbReference>
<dbReference type="NCBIfam" id="TIGR00325">
    <property type="entry name" value="lpxC"/>
    <property type="match status" value="1"/>
</dbReference>
<dbReference type="InterPro" id="IPR020568">
    <property type="entry name" value="Ribosomal_Su5_D2-typ_SF"/>
</dbReference>
<keyword evidence="8 13" id="KW-0378">Hydrolase</keyword>
<evidence type="ECO:0000256" key="12">
    <source>
        <dbReference type="NCBIfam" id="TIGR00325"/>
    </source>
</evidence>
<dbReference type="GO" id="GO:0103117">
    <property type="term" value="F:UDP-3-O-acyl-N-acetylglucosamine deacetylase activity"/>
    <property type="evidence" value="ECO:0007669"/>
    <property type="project" value="UniProtKB-UniRule"/>
</dbReference>
<dbReference type="InterPro" id="IPR004463">
    <property type="entry name" value="UDP-acyl_GlcNac_deAcase"/>
</dbReference>
<evidence type="ECO:0000256" key="10">
    <source>
        <dbReference type="ARBA" id="ARBA00023098"/>
    </source>
</evidence>
<proteinExistence type="predicted"/>
<dbReference type="InterPro" id="IPR015870">
    <property type="entry name" value="UDP-acyl_N-AcGlcN_deAcase_N"/>
</dbReference>
<reference evidence="13 14" key="1">
    <citation type="submission" date="2019-02" db="EMBL/GenBank/DDBJ databases">
        <title>Deep-cultivation of Planctomycetes and their phenomic and genomic characterization uncovers novel biology.</title>
        <authorList>
            <person name="Wiegand S."/>
            <person name="Jogler M."/>
            <person name="Boedeker C."/>
            <person name="Pinto D."/>
            <person name="Vollmers J."/>
            <person name="Rivas-Marin E."/>
            <person name="Kohn T."/>
            <person name="Peeters S.H."/>
            <person name="Heuer A."/>
            <person name="Rast P."/>
            <person name="Oberbeckmann S."/>
            <person name="Bunk B."/>
            <person name="Jeske O."/>
            <person name="Meyerdierks A."/>
            <person name="Storesund J.E."/>
            <person name="Kallscheuer N."/>
            <person name="Luecker S."/>
            <person name="Lage O.M."/>
            <person name="Pohl T."/>
            <person name="Merkel B.J."/>
            <person name="Hornburger P."/>
            <person name="Mueller R.-W."/>
            <person name="Bruemmer F."/>
            <person name="Labrenz M."/>
            <person name="Spormann A.M."/>
            <person name="Op den Camp H."/>
            <person name="Overmann J."/>
            <person name="Amann R."/>
            <person name="Jetten M.S.M."/>
            <person name="Mascher T."/>
            <person name="Medema M.H."/>
            <person name="Devos D.P."/>
            <person name="Kaster A.-K."/>
            <person name="Ovreas L."/>
            <person name="Rohde M."/>
            <person name="Galperin M.Y."/>
            <person name="Jogler C."/>
        </authorList>
    </citation>
    <scope>NUCLEOTIDE SEQUENCE [LARGE SCALE GENOMIC DNA]</scope>
    <source>
        <strain evidence="13 14">HG15A2</strain>
    </source>
</reference>
<comment type="function">
    <text evidence="2">Catalyzes the hydrolysis of UDP-3-O-myristoyl-N-acetylglucosamine to form UDP-3-O-myristoylglucosamine and acetate, the committed step in lipid A biosynthesis.</text>
</comment>
<dbReference type="KEGG" id="amob:HG15A2_17170"/>
<comment type="pathway">
    <text evidence="3">Glycolipid biosynthesis; lipid IV(A) biosynthesis; lipid IV(A) from (3R)-3-hydroxytetradecanoyl-[acyl-carrier-protein] and UDP-N-acetyl-alpha-D-glucosamine: step 2/6.</text>
</comment>
<organism evidence="13 14">
    <name type="scientific">Adhaeretor mobilis</name>
    <dbReference type="NCBI Taxonomy" id="1930276"/>
    <lineage>
        <taxon>Bacteria</taxon>
        <taxon>Pseudomonadati</taxon>
        <taxon>Planctomycetota</taxon>
        <taxon>Planctomycetia</taxon>
        <taxon>Pirellulales</taxon>
        <taxon>Lacipirellulaceae</taxon>
        <taxon>Adhaeretor</taxon>
    </lineage>
</organism>
<evidence type="ECO:0000256" key="1">
    <source>
        <dbReference type="ARBA" id="ARBA00001947"/>
    </source>
</evidence>
<keyword evidence="14" id="KW-1185">Reference proteome</keyword>
<evidence type="ECO:0000256" key="11">
    <source>
        <dbReference type="ARBA" id="ARBA00024535"/>
    </source>
</evidence>
<protein>
    <recommendedName>
        <fullName evidence="4 12">UDP-3-O-acyl-N-acetylglucosamine deacetylase</fullName>
        <ecNumber evidence="4 12">3.5.1.108</ecNumber>
    </recommendedName>
</protein>
<dbReference type="AlphaFoldDB" id="A0A517MU82"/>
<evidence type="ECO:0000256" key="5">
    <source>
        <dbReference type="ARBA" id="ARBA00022516"/>
    </source>
</evidence>
<dbReference type="EMBL" id="CP036263">
    <property type="protein sequence ID" value="QDS98440.1"/>
    <property type="molecule type" value="Genomic_DNA"/>
</dbReference>
<evidence type="ECO:0000256" key="2">
    <source>
        <dbReference type="ARBA" id="ARBA00002923"/>
    </source>
</evidence>
<dbReference type="SUPFAM" id="SSF54211">
    <property type="entry name" value="Ribosomal protein S5 domain 2-like"/>
    <property type="match status" value="2"/>
</dbReference>
<evidence type="ECO:0000256" key="8">
    <source>
        <dbReference type="ARBA" id="ARBA00022801"/>
    </source>
</evidence>
<dbReference type="GO" id="GO:0016020">
    <property type="term" value="C:membrane"/>
    <property type="evidence" value="ECO:0007669"/>
    <property type="project" value="GOC"/>
</dbReference>
<keyword evidence="7" id="KW-0479">Metal-binding</keyword>
<evidence type="ECO:0000313" key="13">
    <source>
        <dbReference type="EMBL" id="QDS98440.1"/>
    </source>
</evidence>
<dbReference type="RefSeq" id="WP_145059593.1">
    <property type="nucleotide sequence ID" value="NZ_CP036263.1"/>
</dbReference>
<dbReference type="Gene3D" id="3.30.1700.10">
    <property type="entry name" value="lpxc deacetylase, domain 2"/>
    <property type="match status" value="1"/>
</dbReference>
<dbReference type="Pfam" id="PF03331">
    <property type="entry name" value="LpxC"/>
    <property type="match status" value="1"/>
</dbReference>
<dbReference type="OrthoDB" id="9772788at2"/>
<evidence type="ECO:0000256" key="7">
    <source>
        <dbReference type="ARBA" id="ARBA00022723"/>
    </source>
</evidence>
<dbReference type="EC" id="3.5.1.108" evidence="4 12"/>
<evidence type="ECO:0000313" key="14">
    <source>
        <dbReference type="Proteomes" id="UP000319852"/>
    </source>
</evidence>
<sequence>MIAARCQNTIARPSAVHGFGYWSGEDITVEFRPAPPNSGITFVRQDLGADARIPARTDLRAEVPRRTNLKWNHAQVEMVEHVLAALAGLHIDNCEVWVDRPEMPGCDGSALPFVEALQESGVVAQAAPARQLVVTESIRISDGECWIEAHPSEDEELSIEFQLDYPHNPRIGRQSVFCVVTPERFQYELAPCRTFILASEAEQLTRQGLGTRVTPQDLLVYDEQGPIDNPLRFANECARHKALDVLGDLALTGCDITGHIVAYRSSHRLNSALASLLVERFALEKTPLKISA</sequence>
<evidence type="ECO:0000256" key="9">
    <source>
        <dbReference type="ARBA" id="ARBA00022833"/>
    </source>
</evidence>
<keyword evidence="6" id="KW-0441">Lipid A biosynthesis</keyword>
<dbReference type="PANTHER" id="PTHR33694">
    <property type="entry name" value="UDP-3-O-ACYL-N-ACETYLGLUCOSAMINE DEACETYLASE 1, MITOCHONDRIAL-RELATED"/>
    <property type="match status" value="1"/>
</dbReference>
<comment type="catalytic activity">
    <reaction evidence="11">
        <text>a UDP-3-O-[(3R)-3-hydroxyacyl]-N-acetyl-alpha-D-glucosamine + H2O = a UDP-3-O-[(3R)-3-hydroxyacyl]-alpha-D-glucosamine + acetate</text>
        <dbReference type="Rhea" id="RHEA:67816"/>
        <dbReference type="ChEBI" id="CHEBI:15377"/>
        <dbReference type="ChEBI" id="CHEBI:30089"/>
        <dbReference type="ChEBI" id="CHEBI:137740"/>
        <dbReference type="ChEBI" id="CHEBI:173225"/>
        <dbReference type="EC" id="3.5.1.108"/>
    </reaction>
</comment>
<comment type="cofactor">
    <cofactor evidence="1">
        <name>Zn(2+)</name>
        <dbReference type="ChEBI" id="CHEBI:29105"/>
    </cofactor>
</comment>
<dbReference type="Proteomes" id="UP000319852">
    <property type="component" value="Chromosome"/>
</dbReference>
<accession>A0A517MU82</accession>
<keyword evidence="10" id="KW-0443">Lipid metabolism</keyword>
<dbReference type="UniPathway" id="UPA00359">
    <property type="reaction ID" value="UER00478"/>
</dbReference>
<name>A0A517MU82_9BACT</name>
<evidence type="ECO:0000256" key="6">
    <source>
        <dbReference type="ARBA" id="ARBA00022556"/>
    </source>
</evidence>